<feature type="non-terminal residue" evidence="1">
    <location>
        <position position="38"/>
    </location>
</feature>
<organism evidence="1">
    <name type="scientific">marine sediment metagenome</name>
    <dbReference type="NCBI Taxonomy" id="412755"/>
    <lineage>
        <taxon>unclassified sequences</taxon>
        <taxon>metagenomes</taxon>
        <taxon>ecological metagenomes</taxon>
    </lineage>
</organism>
<proteinExistence type="predicted"/>
<evidence type="ECO:0000313" key="1">
    <source>
        <dbReference type="EMBL" id="KKL96709.1"/>
    </source>
</evidence>
<comment type="caution">
    <text evidence="1">The sequence shown here is derived from an EMBL/GenBank/DDBJ whole genome shotgun (WGS) entry which is preliminary data.</text>
</comment>
<accession>A0A0F9GD02</accession>
<gene>
    <name evidence="1" type="ORF">LCGC14_1841820</name>
</gene>
<protein>
    <submittedName>
        <fullName evidence="1">Uncharacterized protein</fullName>
    </submittedName>
</protein>
<dbReference type="AlphaFoldDB" id="A0A0F9GD02"/>
<reference evidence="1" key="1">
    <citation type="journal article" date="2015" name="Nature">
        <title>Complex archaea that bridge the gap between prokaryotes and eukaryotes.</title>
        <authorList>
            <person name="Spang A."/>
            <person name="Saw J.H."/>
            <person name="Jorgensen S.L."/>
            <person name="Zaremba-Niedzwiedzka K."/>
            <person name="Martijn J."/>
            <person name="Lind A.E."/>
            <person name="van Eijk R."/>
            <person name="Schleper C."/>
            <person name="Guy L."/>
            <person name="Ettema T.J."/>
        </authorList>
    </citation>
    <scope>NUCLEOTIDE SEQUENCE</scope>
</reference>
<dbReference type="EMBL" id="LAZR01018361">
    <property type="protein sequence ID" value="KKL96709.1"/>
    <property type="molecule type" value="Genomic_DNA"/>
</dbReference>
<name>A0A0F9GD02_9ZZZZ</name>
<sequence length="38" mass="4183">MDSPVVEVSEIKKIYDSSPPIEALKSISFKVNKGEIFG</sequence>